<evidence type="ECO:0000259" key="1">
    <source>
        <dbReference type="PROSITE" id="PS50943"/>
    </source>
</evidence>
<evidence type="ECO:0000313" key="3">
    <source>
        <dbReference type="Proteomes" id="UP000655287"/>
    </source>
</evidence>
<dbReference type="AlphaFoldDB" id="A0A919R4Y2"/>
<dbReference type="InterPro" id="IPR041413">
    <property type="entry name" value="MLTR_LBD"/>
</dbReference>
<keyword evidence="3" id="KW-1185">Reference proteome</keyword>
<dbReference type="Pfam" id="PF17765">
    <property type="entry name" value="MLTR_LBD"/>
    <property type="match status" value="1"/>
</dbReference>
<dbReference type="Gene3D" id="3.30.450.180">
    <property type="match status" value="1"/>
</dbReference>
<accession>A0A919R4Y2</accession>
<protein>
    <submittedName>
        <fullName evidence="2">Transcriptional regulator</fullName>
    </submittedName>
</protein>
<reference evidence="2" key="1">
    <citation type="submission" date="2021-01" db="EMBL/GenBank/DDBJ databases">
        <title>Whole genome shotgun sequence of Sphaerisporangium rufum NBRC 109079.</title>
        <authorList>
            <person name="Komaki H."/>
            <person name="Tamura T."/>
        </authorList>
    </citation>
    <scope>NUCLEOTIDE SEQUENCE</scope>
    <source>
        <strain evidence="2">NBRC 109079</strain>
    </source>
</reference>
<sequence>MTDNELAAFIRARREAVTPADVGLPEGARRRTPGLRRSELATLAGISVEYLTRLEQGRDRHPSGQVLTALACALRLTAEERIRLRQAAKAASGDRLNCPGASPPIREVRPTVLALLDGLEPAPAVVVNRLADVLAYTSGYRRLAGPLGVLDGERPNLARHLFTDPRARDAYPDWDEAATEQVAALQAGAPPEDPHLAGLAGTIGAAFAARLAAPAPTPRRTGVQRLVHPELGELRLAYESLGLAADDVLRLLVYLPADAGTAAALDRAAGRRPGALRVVAG</sequence>
<organism evidence="2 3">
    <name type="scientific">Sphaerisporangium rufum</name>
    <dbReference type="NCBI Taxonomy" id="1381558"/>
    <lineage>
        <taxon>Bacteria</taxon>
        <taxon>Bacillati</taxon>
        <taxon>Actinomycetota</taxon>
        <taxon>Actinomycetes</taxon>
        <taxon>Streptosporangiales</taxon>
        <taxon>Streptosporangiaceae</taxon>
        <taxon>Sphaerisporangium</taxon>
    </lineage>
</organism>
<dbReference type="PANTHER" id="PTHR35010">
    <property type="entry name" value="BLL4672 PROTEIN-RELATED"/>
    <property type="match status" value="1"/>
</dbReference>
<dbReference type="Pfam" id="PF13560">
    <property type="entry name" value="HTH_31"/>
    <property type="match status" value="1"/>
</dbReference>
<dbReference type="SMART" id="SM00530">
    <property type="entry name" value="HTH_XRE"/>
    <property type="match status" value="1"/>
</dbReference>
<dbReference type="GO" id="GO:0003677">
    <property type="term" value="F:DNA binding"/>
    <property type="evidence" value="ECO:0007669"/>
    <property type="project" value="InterPro"/>
</dbReference>
<dbReference type="PROSITE" id="PS50943">
    <property type="entry name" value="HTH_CROC1"/>
    <property type="match status" value="1"/>
</dbReference>
<name>A0A919R4Y2_9ACTN</name>
<dbReference type="InterPro" id="IPR001387">
    <property type="entry name" value="Cro/C1-type_HTH"/>
</dbReference>
<dbReference type="Gene3D" id="1.10.260.40">
    <property type="entry name" value="lambda repressor-like DNA-binding domains"/>
    <property type="match status" value="1"/>
</dbReference>
<dbReference type="EMBL" id="BOOU01000063">
    <property type="protein sequence ID" value="GII79772.1"/>
    <property type="molecule type" value="Genomic_DNA"/>
</dbReference>
<dbReference type="Proteomes" id="UP000655287">
    <property type="component" value="Unassembled WGS sequence"/>
</dbReference>
<gene>
    <name evidence="2" type="ORF">Sru01_47540</name>
</gene>
<dbReference type="CDD" id="cd00093">
    <property type="entry name" value="HTH_XRE"/>
    <property type="match status" value="1"/>
</dbReference>
<dbReference type="InterPro" id="IPR010982">
    <property type="entry name" value="Lambda_DNA-bd_dom_sf"/>
</dbReference>
<dbReference type="RefSeq" id="WP_203989928.1">
    <property type="nucleotide sequence ID" value="NZ_BOOU01000063.1"/>
</dbReference>
<proteinExistence type="predicted"/>
<dbReference type="SUPFAM" id="SSF47413">
    <property type="entry name" value="lambda repressor-like DNA-binding domains"/>
    <property type="match status" value="1"/>
</dbReference>
<dbReference type="PANTHER" id="PTHR35010:SF2">
    <property type="entry name" value="BLL4672 PROTEIN"/>
    <property type="match status" value="1"/>
</dbReference>
<evidence type="ECO:0000313" key="2">
    <source>
        <dbReference type="EMBL" id="GII79772.1"/>
    </source>
</evidence>
<comment type="caution">
    <text evidence="2">The sequence shown here is derived from an EMBL/GenBank/DDBJ whole genome shotgun (WGS) entry which is preliminary data.</text>
</comment>
<feature type="domain" description="HTH cro/C1-type" evidence="1">
    <location>
        <begin position="34"/>
        <end position="81"/>
    </location>
</feature>